<feature type="region of interest" description="Disordered" evidence="3">
    <location>
        <begin position="82"/>
        <end position="113"/>
    </location>
</feature>
<evidence type="ECO:0000313" key="7">
    <source>
        <dbReference type="Proteomes" id="UP000295832"/>
    </source>
</evidence>
<dbReference type="InterPro" id="IPR050248">
    <property type="entry name" value="Polysacc_deacetylase_ArnD"/>
</dbReference>
<organism evidence="6 7">
    <name type="scientific">Orenia marismortui</name>
    <dbReference type="NCBI Taxonomy" id="46469"/>
    <lineage>
        <taxon>Bacteria</taxon>
        <taxon>Bacillati</taxon>
        <taxon>Bacillota</taxon>
        <taxon>Clostridia</taxon>
        <taxon>Halanaerobiales</taxon>
        <taxon>Halobacteroidaceae</taxon>
        <taxon>Orenia</taxon>
    </lineage>
</organism>
<dbReference type="GO" id="GO:0016020">
    <property type="term" value="C:membrane"/>
    <property type="evidence" value="ECO:0007669"/>
    <property type="project" value="TreeGrafter"/>
</dbReference>
<evidence type="ECO:0000256" key="3">
    <source>
        <dbReference type="SAM" id="MobiDB-lite"/>
    </source>
</evidence>
<dbReference type="PROSITE" id="PS51782">
    <property type="entry name" value="LYSM"/>
    <property type="match status" value="1"/>
</dbReference>
<dbReference type="CDD" id="cd00118">
    <property type="entry name" value="LysM"/>
    <property type="match status" value="1"/>
</dbReference>
<dbReference type="RefSeq" id="WP_134118599.1">
    <property type="nucleotide sequence ID" value="NZ_SOEG01000037.1"/>
</dbReference>
<dbReference type="SMART" id="SM00257">
    <property type="entry name" value="LysM"/>
    <property type="match status" value="1"/>
</dbReference>
<gene>
    <name evidence="6" type="ORF">C7959_13718</name>
</gene>
<dbReference type="InterPro" id="IPR018392">
    <property type="entry name" value="LysM"/>
</dbReference>
<dbReference type="Gene3D" id="3.20.20.370">
    <property type="entry name" value="Glycoside hydrolase/deacetylase"/>
    <property type="match status" value="1"/>
</dbReference>
<reference evidence="6 7" key="1">
    <citation type="submission" date="2019-03" db="EMBL/GenBank/DDBJ databases">
        <title>Subsurface microbial communities from deep shales in Ohio and West Virginia, USA.</title>
        <authorList>
            <person name="Wrighton K."/>
        </authorList>
    </citation>
    <scope>NUCLEOTIDE SEQUENCE [LARGE SCALE GENOMIC DNA]</scope>
    <source>
        <strain evidence="6 7">MSL 6dP</strain>
    </source>
</reference>
<evidence type="ECO:0000259" key="5">
    <source>
        <dbReference type="PROSITE" id="PS51782"/>
    </source>
</evidence>
<evidence type="ECO:0000256" key="1">
    <source>
        <dbReference type="ARBA" id="ARBA00022723"/>
    </source>
</evidence>
<keyword evidence="7" id="KW-1185">Reference proteome</keyword>
<evidence type="ECO:0000259" key="4">
    <source>
        <dbReference type="PROSITE" id="PS51677"/>
    </source>
</evidence>
<proteinExistence type="predicted"/>
<dbReference type="Proteomes" id="UP000295832">
    <property type="component" value="Unassembled WGS sequence"/>
</dbReference>
<dbReference type="PROSITE" id="PS51677">
    <property type="entry name" value="NODB"/>
    <property type="match status" value="1"/>
</dbReference>
<name>A0A4R8GVN7_9FIRM</name>
<dbReference type="GO" id="GO:0046872">
    <property type="term" value="F:metal ion binding"/>
    <property type="evidence" value="ECO:0007669"/>
    <property type="project" value="UniProtKB-KW"/>
</dbReference>
<evidence type="ECO:0000256" key="2">
    <source>
        <dbReference type="ARBA" id="ARBA00022801"/>
    </source>
</evidence>
<dbReference type="EMBL" id="SOEG01000037">
    <property type="protein sequence ID" value="TDX46761.1"/>
    <property type="molecule type" value="Genomic_DNA"/>
</dbReference>
<dbReference type="SUPFAM" id="SSF88713">
    <property type="entry name" value="Glycoside hydrolase/deacetylase"/>
    <property type="match status" value="1"/>
</dbReference>
<dbReference type="PANTHER" id="PTHR10587">
    <property type="entry name" value="GLYCOSYL TRANSFERASE-RELATED"/>
    <property type="match status" value="1"/>
</dbReference>
<dbReference type="Gene3D" id="3.10.350.10">
    <property type="entry name" value="LysM domain"/>
    <property type="match status" value="1"/>
</dbReference>
<protein>
    <submittedName>
        <fullName evidence="6">Peptidoglycan/xylan/chitin deacetylase (PgdA/CDA1 family)</fullName>
    </submittedName>
</protein>
<feature type="compositionally biased region" description="Low complexity" evidence="3">
    <location>
        <begin position="98"/>
        <end position="113"/>
    </location>
</feature>
<dbReference type="PANTHER" id="PTHR10587:SF133">
    <property type="entry name" value="CHITIN DEACETYLASE 1-RELATED"/>
    <property type="match status" value="1"/>
</dbReference>
<dbReference type="Pfam" id="PF01476">
    <property type="entry name" value="LysM"/>
    <property type="match status" value="1"/>
</dbReference>
<dbReference type="AlphaFoldDB" id="A0A4R8GVN7"/>
<dbReference type="Pfam" id="PF01522">
    <property type="entry name" value="Polysacc_deac_1"/>
    <property type="match status" value="1"/>
</dbReference>
<dbReference type="GO" id="GO:0016810">
    <property type="term" value="F:hydrolase activity, acting on carbon-nitrogen (but not peptide) bonds"/>
    <property type="evidence" value="ECO:0007669"/>
    <property type="project" value="InterPro"/>
</dbReference>
<dbReference type="SUPFAM" id="SSF54106">
    <property type="entry name" value="LysM domain"/>
    <property type="match status" value="1"/>
</dbReference>
<dbReference type="InterPro" id="IPR036779">
    <property type="entry name" value="LysM_dom_sf"/>
</dbReference>
<dbReference type="GO" id="GO:0005975">
    <property type="term" value="P:carbohydrate metabolic process"/>
    <property type="evidence" value="ECO:0007669"/>
    <property type="project" value="InterPro"/>
</dbReference>
<feature type="domain" description="NodB homology" evidence="4">
    <location>
        <begin position="151"/>
        <end position="334"/>
    </location>
</feature>
<keyword evidence="2" id="KW-0378">Hydrolase</keyword>
<sequence>MLRNMHYIIALLLTLILVFAMVTTSYAYESYTVKAGDSLFKISKKFNLSVSTLAKINDITNLNLIYSGQRIKLPATEKKTSSNSSVVKATSEKDYKRTSSNLSNSTKSNSTKYSTSYSNFNWKEDKDNVVKAKPQKESEVNKVYRRGPKTMQVALTFDDGPDPVFTPQVLDVLKENNVKATFFLVGKRVTQNPSIVKRIYEEGHTIASHSWSHADLVKLNQDELAKEVIDTEEAIKNIIDRKTGLIRPPYGSISDTTLDQLQNMGYKVINWSIDSLDWKAKNKEEVIERTVPDFHKGAIILFHSAGGKGQSLLPTINALETIINELKAKNFKMVTVDNLLSLSAYRS</sequence>
<dbReference type="InterPro" id="IPR011330">
    <property type="entry name" value="Glyco_hydro/deAcase_b/a-brl"/>
</dbReference>
<dbReference type="CDD" id="cd10917">
    <property type="entry name" value="CE4_NodB_like_6s_7s"/>
    <property type="match status" value="1"/>
</dbReference>
<accession>A0A4R8GVN7</accession>
<dbReference type="STRING" id="926561.GCA_000379025_00037"/>
<keyword evidence="1" id="KW-0479">Metal-binding</keyword>
<comment type="caution">
    <text evidence="6">The sequence shown here is derived from an EMBL/GenBank/DDBJ whole genome shotgun (WGS) entry which is preliminary data.</text>
</comment>
<dbReference type="InterPro" id="IPR002509">
    <property type="entry name" value="NODB_dom"/>
</dbReference>
<feature type="domain" description="LysM" evidence="5">
    <location>
        <begin position="29"/>
        <end position="73"/>
    </location>
</feature>
<evidence type="ECO:0000313" key="6">
    <source>
        <dbReference type="EMBL" id="TDX46761.1"/>
    </source>
</evidence>